<evidence type="ECO:0000256" key="2">
    <source>
        <dbReference type="ARBA" id="ARBA00022475"/>
    </source>
</evidence>
<comment type="caution">
    <text evidence="9">The sequence shown here is derived from an EMBL/GenBank/DDBJ whole genome shotgun (WGS) entry which is preliminary data.</text>
</comment>
<feature type="transmembrane region" description="Helical" evidence="8">
    <location>
        <begin position="110"/>
        <end position="130"/>
    </location>
</feature>
<dbReference type="OrthoDB" id="5083490at2"/>
<dbReference type="EMBL" id="BJML01000001">
    <property type="protein sequence ID" value="GEB44364.1"/>
    <property type="molecule type" value="Genomic_DNA"/>
</dbReference>
<dbReference type="NCBIfam" id="TIGR04178">
    <property type="entry name" value="exo_archaeo"/>
    <property type="match status" value="1"/>
</dbReference>
<evidence type="ECO:0000256" key="3">
    <source>
        <dbReference type="ARBA" id="ARBA00022670"/>
    </source>
</evidence>
<dbReference type="InterPro" id="IPR026392">
    <property type="entry name" value="Exo/Archaeosortase_dom"/>
</dbReference>
<comment type="subcellular location">
    <subcellularLocation>
        <location evidence="1">Cell membrane</location>
        <topology evidence="1">Multi-pass membrane protein</topology>
    </subcellularLocation>
</comment>
<feature type="transmembrane region" description="Helical" evidence="8">
    <location>
        <begin position="79"/>
        <end position="103"/>
    </location>
</feature>
<dbReference type="Proteomes" id="UP000319525">
    <property type="component" value="Unassembled WGS sequence"/>
</dbReference>
<evidence type="ECO:0000313" key="9">
    <source>
        <dbReference type="EMBL" id="GEB44364.1"/>
    </source>
</evidence>
<proteinExistence type="predicted"/>
<keyword evidence="2" id="KW-1003">Cell membrane</keyword>
<keyword evidence="4 8" id="KW-0812">Transmembrane</keyword>
<protein>
    <recommendedName>
        <fullName evidence="11">Exosortase/archaeosortase family protein</fullName>
    </recommendedName>
</protein>
<evidence type="ECO:0000256" key="1">
    <source>
        <dbReference type="ARBA" id="ARBA00004651"/>
    </source>
</evidence>
<reference evidence="9 10" key="1">
    <citation type="submission" date="2019-06" db="EMBL/GenBank/DDBJ databases">
        <title>Whole genome shotgun sequence of Microbacterium testaceum NBRC 12675.</title>
        <authorList>
            <person name="Hosoyama A."/>
            <person name="Uohara A."/>
            <person name="Ohji S."/>
            <person name="Ichikawa N."/>
        </authorList>
    </citation>
    <scope>NUCLEOTIDE SEQUENCE [LARGE SCALE GENOMIC DNA]</scope>
    <source>
        <strain evidence="9 10">NBRC 12675</strain>
    </source>
</reference>
<organism evidence="9 10">
    <name type="scientific">Microbacterium testaceum</name>
    <name type="common">Aureobacterium testaceum</name>
    <name type="synonym">Brevibacterium testaceum</name>
    <dbReference type="NCBI Taxonomy" id="2033"/>
    <lineage>
        <taxon>Bacteria</taxon>
        <taxon>Bacillati</taxon>
        <taxon>Actinomycetota</taxon>
        <taxon>Actinomycetes</taxon>
        <taxon>Micrococcales</taxon>
        <taxon>Microbacteriaceae</taxon>
        <taxon>Microbacterium</taxon>
    </lineage>
</organism>
<dbReference type="GO" id="GO:0006508">
    <property type="term" value="P:proteolysis"/>
    <property type="evidence" value="ECO:0007669"/>
    <property type="project" value="UniProtKB-KW"/>
</dbReference>
<feature type="transmembrane region" description="Helical" evidence="8">
    <location>
        <begin position="150"/>
        <end position="172"/>
    </location>
</feature>
<keyword evidence="5" id="KW-0378">Hydrolase</keyword>
<keyword evidence="3" id="KW-0645">Protease</keyword>
<dbReference type="RefSeq" id="WP_141375331.1">
    <property type="nucleotide sequence ID" value="NZ_BJML01000001.1"/>
</dbReference>
<evidence type="ECO:0000256" key="4">
    <source>
        <dbReference type="ARBA" id="ARBA00022692"/>
    </source>
</evidence>
<evidence type="ECO:0000313" key="10">
    <source>
        <dbReference type="Proteomes" id="UP000319525"/>
    </source>
</evidence>
<dbReference type="GeneID" id="57143022"/>
<evidence type="ECO:0008006" key="11">
    <source>
        <dbReference type="Google" id="ProtNLM"/>
    </source>
</evidence>
<dbReference type="GO" id="GO:0008233">
    <property type="term" value="F:peptidase activity"/>
    <property type="evidence" value="ECO:0007669"/>
    <property type="project" value="UniProtKB-KW"/>
</dbReference>
<evidence type="ECO:0000256" key="5">
    <source>
        <dbReference type="ARBA" id="ARBA00022801"/>
    </source>
</evidence>
<dbReference type="GO" id="GO:0005886">
    <property type="term" value="C:plasma membrane"/>
    <property type="evidence" value="ECO:0007669"/>
    <property type="project" value="UniProtKB-SubCell"/>
</dbReference>
<gene>
    <name evidence="9" type="ORF">MTE01_03090</name>
</gene>
<dbReference type="AlphaFoldDB" id="A0A4Y3QGS0"/>
<name>A0A4Y3QGS0_MICTE</name>
<dbReference type="NCBIfam" id="NF033767">
    <property type="entry name" value="exosort_XrtS"/>
    <property type="match status" value="1"/>
</dbReference>
<evidence type="ECO:0000256" key="7">
    <source>
        <dbReference type="ARBA" id="ARBA00023136"/>
    </source>
</evidence>
<accession>A0A4Y3QGS0</accession>
<keyword evidence="7 8" id="KW-0472">Membrane</keyword>
<evidence type="ECO:0000256" key="8">
    <source>
        <dbReference type="SAM" id="Phobius"/>
    </source>
</evidence>
<sequence length="204" mass="21747">MSTTSLGRFGASFMTTRAALALPLLLAAVLLVANETRVRTTEAALTRWALDPITPGRAAAAGPVVYFGIGTPELVGLDITTLCSTMVLIVPLLVLAAAAVVITRARIGRVLVGLTAAASLASTCNIVRFVSAAWAYTQYGREGFDLVHRYIGSVFVLLGFGAAISLLLIIALRQPRAYTATPITPSPAVLRRDLRTRRSRKVRR</sequence>
<evidence type="ECO:0000256" key="6">
    <source>
        <dbReference type="ARBA" id="ARBA00022989"/>
    </source>
</evidence>
<keyword evidence="6 8" id="KW-1133">Transmembrane helix</keyword>